<comment type="caution">
    <text evidence="5">The sequence shown here is derived from an EMBL/GenBank/DDBJ whole genome shotgun (WGS) entry which is preliminary data.</text>
</comment>
<reference evidence="5" key="1">
    <citation type="journal article" date="2020" name="Stud. Mycol.">
        <title>101 Dothideomycetes genomes: a test case for predicting lifestyles and emergence of pathogens.</title>
        <authorList>
            <person name="Haridas S."/>
            <person name="Albert R."/>
            <person name="Binder M."/>
            <person name="Bloem J."/>
            <person name="Labutti K."/>
            <person name="Salamov A."/>
            <person name="Andreopoulos B."/>
            <person name="Baker S."/>
            <person name="Barry K."/>
            <person name="Bills G."/>
            <person name="Bluhm B."/>
            <person name="Cannon C."/>
            <person name="Castanera R."/>
            <person name="Culley D."/>
            <person name="Daum C."/>
            <person name="Ezra D."/>
            <person name="Gonzalez J."/>
            <person name="Henrissat B."/>
            <person name="Kuo A."/>
            <person name="Liang C."/>
            <person name="Lipzen A."/>
            <person name="Lutzoni F."/>
            <person name="Magnuson J."/>
            <person name="Mondo S."/>
            <person name="Nolan M."/>
            <person name="Ohm R."/>
            <person name="Pangilinan J."/>
            <person name="Park H.-J."/>
            <person name="Ramirez L."/>
            <person name="Alfaro M."/>
            <person name="Sun H."/>
            <person name="Tritt A."/>
            <person name="Yoshinaga Y."/>
            <person name="Zwiers L.-H."/>
            <person name="Turgeon B."/>
            <person name="Goodwin S."/>
            <person name="Spatafora J."/>
            <person name="Crous P."/>
            <person name="Grigoriev I."/>
        </authorList>
    </citation>
    <scope>NUCLEOTIDE SEQUENCE</scope>
    <source>
        <strain evidence="5">CBS 133067</strain>
    </source>
</reference>
<dbReference type="OrthoDB" id="341730at2759"/>
<dbReference type="AlphaFoldDB" id="A0A9P4IGN9"/>
<comment type="similarity">
    <text evidence="1">Belongs to the Cdt1 family.</text>
</comment>
<feature type="compositionally biased region" description="Polar residues" evidence="3">
    <location>
        <begin position="357"/>
        <end position="372"/>
    </location>
</feature>
<sequence>MARRQSSIQTFGRISKVNAESPATKKRKASSESPSEVVDVVAPQERKKRCVDERSPQTPIETPTKAISRKLAGLELERRESTAAAKRKSRSLAKIVRFGDTPPTSPSPQDLEQQLGDLKKEEQRQTLPQELQDLIALNSSLLTALALHYAHHGTASPLNVRQLIPSMTKIWGKRKVDSVDIKRCLGLLQSTPQRKEATTPFQLFDYGHNKICIELQGSGNKSILGSRFDHDQQTRLFDQRLEDAWKKHCLSAQGEDDAATFIEGLPLAVVSISPTAAKTVQVISLARGQKRLEEVLGSRDDGDDNSSNHKPSKRRRMQKTDSTEAKSTETSSTVPAKVDTANGPKPVPQSKPSPSPTLSTQSESMPTASSRSTSLLARILEKQSLNSSLPTASTKAEIARLAALQRVSDVSSILDLLVAAKGSGPRASFSLTTLVQSVQGSVRSPLGKTEVEGVLRVMEQEGAAGEGYVKILKMGSVQGVVVDVGRKVGRDEMRRRVAAAGGKR</sequence>
<dbReference type="EMBL" id="ML978125">
    <property type="protein sequence ID" value="KAF2099292.1"/>
    <property type="molecule type" value="Genomic_DNA"/>
</dbReference>
<dbReference type="InterPro" id="IPR032054">
    <property type="entry name" value="Cdt1_C"/>
</dbReference>
<gene>
    <name evidence="5" type="ORF">NA57DRAFT_55265</name>
</gene>
<feature type="compositionally biased region" description="Low complexity" evidence="3">
    <location>
        <begin position="31"/>
        <end position="43"/>
    </location>
</feature>
<feature type="domain" description="DNA replication factor Cdt1 C-terminal" evidence="4">
    <location>
        <begin position="374"/>
        <end position="461"/>
    </location>
</feature>
<feature type="region of interest" description="Disordered" evidence="3">
    <location>
        <begin position="294"/>
        <end position="372"/>
    </location>
</feature>
<protein>
    <recommendedName>
        <fullName evidence="4">DNA replication factor Cdt1 C-terminal domain-containing protein</fullName>
    </recommendedName>
</protein>
<accession>A0A9P4IGN9</accession>
<evidence type="ECO:0000259" key="4">
    <source>
        <dbReference type="Pfam" id="PF16679"/>
    </source>
</evidence>
<proteinExistence type="inferred from homology"/>
<evidence type="ECO:0000256" key="3">
    <source>
        <dbReference type="SAM" id="MobiDB-lite"/>
    </source>
</evidence>
<keyword evidence="6" id="KW-1185">Reference proteome</keyword>
<dbReference type="Proteomes" id="UP000799772">
    <property type="component" value="Unassembled WGS sequence"/>
</dbReference>
<dbReference type="Pfam" id="PF26121">
    <property type="entry name" value="HTH_CDT1"/>
    <property type="match status" value="1"/>
</dbReference>
<feature type="region of interest" description="Disordered" evidence="3">
    <location>
        <begin position="1"/>
        <end position="69"/>
    </location>
</feature>
<evidence type="ECO:0000313" key="5">
    <source>
        <dbReference type="EMBL" id="KAF2099292.1"/>
    </source>
</evidence>
<name>A0A9P4IGN9_9PEZI</name>
<feature type="compositionally biased region" description="Pro residues" evidence="3">
    <location>
        <begin position="345"/>
        <end position="355"/>
    </location>
</feature>
<evidence type="ECO:0000313" key="6">
    <source>
        <dbReference type="Proteomes" id="UP000799772"/>
    </source>
</evidence>
<feature type="compositionally biased region" description="Polar residues" evidence="3">
    <location>
        <begin position="1"/>
        <end position="12"/>
    </location>
</feature>
<dbReference type="Pfam" id="PF16679">
    <property type="entry name" value="CDT1_C"/>
    <property type="match status" value="1"/>
</dbReference>
<dbReference type="Gene3D" id="1.10.10.1420">
    <property type="entry name" value="DNA replication factor Cdt1, C-terminal WH domain"/>
    <property type="match status" value="1"/>
</dbReference>
<feature type="compositionally biased region" description="Basic and acidic residues" evidence="3">
    <location>
        <begin position="318"/>
        <end position="327"/>
    </location>
</feature>
<dbReference type="InterPro" id="IPR038090">
    <property type="entry name" value="Cdt1_C_WH_dom_sf"/>
</dbReference>
<evidence type="ECO:0000256" key="1">
    <source>
        <dbReference type="ARBA" id="ARBA00008356"/>
    </source>
</evidence>
<organism evidence="5 6">
    <name type="scientific">Rhizodiscina lignyota</name>
    <dbReference type="NCBI Taxonomy" id="1504668"/>
    <lineage>
        <taxon>Eukaryota</taxon>
        <taxon>Fungi</taxon>
        <taxon>Dikarya</taxon>
        <taxon>Ascomycota</taxon>
        <taxon>Pezizomycotina</taxon>
        <taxon>Dothideomycetes</taxon>
        <taxon>Pleosporomycetidae</taxon>
        <taxon>Aulographales</taxon>
        <taxon>Rhizodiscinaceae</taxon>
        <taxon>Rhizodiscina</taxon>
    </lineage>
</organism>
<keyword evidence="2" id="KW-0131">Cell cycle</keyword>
<evidence type="ECO:0000256" key="2">
    <source>
        <dbReference type="ARBA" id="ARBA00023306"/>
    </source>
</evidence>